<proteinExistence type="predicted"/>
<organism evidence="1 2">
    <name type="scientific">Phytophthora oleae</name>
    <dbReference type="NCBI Taxonomy" id="2107226"/>
    <lineage>
        <taxon>Eukaryota</taxon>
        <taxon>Sar</taxon>
        <taxon>Stramenopiles</taxon>
        <taxon>Oomycota</taxon>
        <taxon>Peronosporomycetes</taxon>
        <taxon>Peronosporales</taxon>
        <taxon>Peronosporaceae</taxon>
        <taxon>Phytophthora</taxon>
    </lineage>
</organism>
<reference evidence="1 2" key="1">
    <citation type="submission" date="2024-09" db="EMBL/GenBank/DDBJ databases">
        <title>Genome sequencing and assembly of Phytophthora oleae, isolate VK10A, causative agent of rot of olive drupes.</title>
        <authorList>
            <person name="Conti Taguali S."/>
            <person name="Riolo M."/>
            <person name="La Spada F."/>
            <person name="Cacciola S.O."/>
            <person name="Dionisio G."/>
        </authorList>
    </citation>
    <scope>NUCLEOTIDE SEQUENCE [LARGE SCALE GENOMIC DNA]</scope>
    <source>
        <strain evidence="1 2">VK10A</strain>
    </source>
</reference>
<sequence>MEPPLPKGSRCSSANSPGETQRLLMPSARYIFADLDALNQDVCKYMRAHKQEFSDAELTKHFPISAHKLTKFLSRPNEAVKYFHGSYYYLKLKDVEAFRAAGWEMRPKSESKYRTLGNLPKPKRNLEGDDTEAKTLVLVAGKLAGTVLLGVDKYFEAGWCVHCYCFRDRASEAFDRLALEHAAHFKCIYLNDSVRSLVKEISGDYEMMFTARDTVPPVGDKTKSIPMTYKLSSLYEYIHELQMKVLAMETDSEAQRTQQHDDLHHQLQQQQEAFAYQLSKQDEDFQKRLREHRKAATFLRKHHEQVIEEKVTVCTKEVESALSSLGELSERVKHDVEEYQRDRLDEELAHWRRSMVGNVENNASPSDQDKPDYSTLQDVIDFALKQNGVATGIKNWRTAIAVLVIHKITAWLSSASIGTDLVGVLATSLAIVTIALCLADAL</sequence>
<gene>
    <name evidence="1" type="ORF">V7S43_010003</name>
</gene>
<evidence type="ECO:0000313" key="2">
    <source>
        <dbReference type="Proteomes" id="UP001632037"/>
    </source>
</evidence>
<protein>
    <recommendedName>
        <fullName evidence="3">HSF-type DNA-binding domain-containing protein</fullName>
    </recommendedName>
</protein>
<keyword evidence="2" id="KW-1185">Reference proteome</keyword>
<comment type="caution">
    <text evidence="1">The sequence shown here is derived from an EMBL/GenBank/DDBJ whole genome shotgun (WGS) entry which is preliminary data.</text>
</comment>
<evidence type="ECO:0000313" key="1">
    <source>
        <dbReference type="EMBL" id="KAL3664823.1"/>
    </source>
</evidence>
<dbReference type="EMBL" id="JBIMZQ010000022">
    <property type="protein sequence ID" value="KAL3664823.1"/>
    <property type="molecule type" value="Genomic_DNA"/>
</dbReference>
<dbReference type="AlphaFoldDB" id="A0ABD3FDK0"/>
<evidence type="ECO:0008006" key="3">
    <source>
        <dbReference type="Google" id="ProtNLM"/>
    </source>
</evidence>
<dbReference type="Proteomes" id="UP001632037">
    <property type="component" value="Unassembled WGS sequence"/>
</dbReference>
<name>A0ABD3FDK0_9STRA</name>
<accession>A0ABD3FDK0</accession>